<feature type="domain" description="Kinesin motor" evidence="8">
    <location>
        <begin position="4"/>
        <end position="313"/>
    </location>
</feature>
<feature type="binding site" evidence="6">
    <location>
        <begin position="78"/>
        <end position="85"/>
    </location>
    <ligand>
        <name>ATP</name>
        <dbReference type="ChEBI" id="CHEBI:30616"/>
    </ligand>
</feature>
<feature type="coiled-coil region" evidence="7">
    <location>
        <begin position="347"/>
        <end position="374"/>
    </location>
</feature>
<dbReference type="GO" id="GO:0005737">
    <property type="term" value="C:cytoplasm"/>
    <property type="evidence" value="ECO:0007669"/>
    <property type="project" value="UniProtKB-SubCell"/>
</dbReference>
<protein>
    <submittedName>
        <fullName evidence="9">Putative kinesin</fullName>
    </submittedName>
</protein>
<comment type="subcellular location">
    <subcellularLocation>
        <location evidence="1">Cytoplasm</location>
    </subcellularLocation>
</comment>
<dbReference type="Pfam" id="PF00225">
    <property type="entry name" value="Kinesin"/>
    <property type="match status" value="1"/>
</dbReference>
<dbReference type="InterPro" id="IPR001752">
    <property type="entry name" value="Kinesin_motor_dom"/>
</dbReference>
<dbReference type="SMART" id="SM00129">
    <property type="entry name" value="KISc"/>
    <property type="match status" value="1"/>
</dbReference>
<gene>
    <name evidence="9" type="ORF">TVY486_0705790</name>
</gene>
<keyword evidence="5 7" id="KW-0175">Coiled coil</keyword>
<dbReference type="EMBL" id="HE573023">
    <property type="protein sequence ID" value="CCC49255.1"/>
    <property type="molecule type" value="Genomic_DNA"/>
</dbReference>
<dbReference type="AlphaFoldDB" id="G0TZ52"/>
<dbReference type="InterPro" id="IPR036961">
    <property type="entry name" value="Kinesin_motor_dom_sf"/>
</dbReference>
<evidence type="ECO:0000259" key="8">
    <source>
        <dbReference type="PROSITE" id="PS50067"/>
    </source>
</evidence>
<accession>G0TZ52</accession>
<dbReference type="PROSITE" id="PS50067">
    <property type="entry name" value="KINESIN_MOTOR_2"/>
    <property type="match status" value="1"/>
</dbReference>
<evidence type="ECO:0000256" key="3">
    <source>
        <dbReference type="ARBA" id="ARBA00022741"/>
    </source>
</evidence>
<feature type="coiled-coil region" evidence="7">
    <location>
        <begin position="546"/>
        <end position="580"/>
    </location>
</feature>
<dbReference type="GO" id="GO:0005524">
    <property type="term" value="F:ATP binding"/>
    <property type="evidence" value="ECO:0007669"/>
    <property type="project" value="UniProtKB-UniRule"/>
</dbReference>
<sequence>MTEKVQVVTRIRPRVTTSGPTAVFPIDESHICVDGRRVYSVDRVYAMEDSTEVLFYDRVVALADRFLSGFNTTILAYGQTGSGKTYTMNGLATLVLKFIVERMGGSTDMLSFQCVEVYGESLRDLLSSDPAGSARNLRLCEGGTSAGVVSPVIVMGAARVKARSMEEVQEIIDYSHKMRATGATAMNEHSSRSHRIFVVFNHRQRCKFNLVDLAGSERNRKTCNVGQRFRESIAINGGLLALGNVIRALSRNHFSCPDNPRHVPYRSSKLTRLLQDSLGGNSTTLLIACVSADVENVDETVRTLQYSAIASHILNEPLPHADEQLVPEAAVVRNNDRVSQPDFAAEAQALRRRVAELEDRLQRCCEELKNDETVFAQQISHTEFLLAENEALKQRISLFGNQNAATPRTPVSAPVAKCAAPIETRELRAATSLMTHKIVEGLPHRTLECNREVCSAIPLYNEQCPGRVRGDQMAANGTCQRGKSFQPSKAPLSPSTEEAAVAATGYEEIRAAGQVHNREELNTRAAHRASSGRGTLCDRVEHEEQISKLAKEALYYQKENNELRRRLRTVIDMYECQQKEALLLRREVEQIRDLLDNRC</sequence>
<dbReference type="PANTHER" id="PTHR47969">
    <property type="entry name" value="CHROMOSOME-ASSOCIATED KINESIN KIF4A-RELATED"/>
    <property type="match status" value="1"/>
</dbReference>
<dbReference type="GO" id="GO:0005875">
    <property type="term" value="C:microtubule associated complex"/>
    <property type="evidence" value="ECO:0007669"/>
    <property type="project" value="TreeGrafter"/>
</dbReference>
<reference evidence="9" key="1">
    <citation type="journal article" date="2012" name="Proc. Natl. Acad. Sci. U.S.A.">
        <title>Antigenic diversity is generated by distinct evolutionary mechanisms in African trypanosome species.</title>
        <authorList>
            <person name="Jackson A.P."/>
            <person name="Berry A."/>
            <person name="Aslett M."/>
            <person name="Allison H.C."/>
            <person name="Burton P."/>
            <person name="Vavrova-Anderson J."/>
            <person name="Brown R."/>
            <person name="Browne H."/>
            <person name="Corton N."/>
            <person name="Hauser H."/>
            <person name="Gamble J."/>
            <person name="Gilderthorp R."/>
            <person name="Marcello L."/>
            <person name="McQuillan J."/>
            <person name="Otto T.D."/>
            <person name="Quail M.A."/>
            <person name="Sanders M.J."/>
            <person name="van Tonder A."/>
            <person name="Ginger M.L."/>
            <person name="Field M.C."/>
            <person name="Barry J.D."/>
            <person name="Hertz-Fowler C."/>
            <person name="Berriman M."/>
        </authorList>
    </citation>
    <scope>NUCLEOTIDE SEQUENCE</scope>
    <source>
        <strain evidence="9">Y486</strain>
    </source>
</reference>
<dbReference type="GO" id="GO:0007052">
    <property type="term" value="P:mitotic spindle organization"/>
    <property type="evidence" value="ECO:0007669"/>
    <property type="project" value="TreeGrafter"/>
</dbReference>
<evidence type="ECO:0000256" key="1">
    <source>
        <dbReference type="ARBA" id="ARBA00004496"/>
    </source>
</evidence>
<evidence type="ECO:0000313" key="9">
    <source>
        <dbReference type="EMBL" id="CCC49255.1"/>
    </source>
</evidence>
<name>G0TZ52_TRYVY</name>
<dbReference type="InterPro" id="IPR027640">
    <property type="entry name" value="Kinesin-like_fam"/>
</dbReference>
<dbReference type="GO" id="GO:0008017">
    <property type="term" value="F:microtubule binding"/>
    <property type="evidence" value="ECO:0007669"/>
    <property type="project" value="InterPro"/>
</dbReference>
<evidence type="ECO:0000256" key="5">
    <source>
        <dbReference type="ARBA" id="ARBA00023054"/>
    </source>
</evidence>
<keyword evidence="2" id="KW-0963">Cytoplasm</keyword>
<dbReference type="PRINTS" id="PR00380">
    <property type="entry name" value="KINESINHEAVY"/>
</dbReference>
<keyword evidence="3 6" id="KW-0547">Nucleotide-binding</keyword>
<evidence type="ECO:0000256" key="4">
    <source>
        <dbReference type="ARBA" id="ARBA00022840"/>
    </source>
</evidence>
<keyword evidence="4 6" id="KW-0067">ATP-binding</keyword>
<dbReference type="Gene3D" id="3.40.850.10">
    <property type="entry name" value="Kinesin motor domain"/>
    <property type="match status" value="1"/>
</dbReference>
<keyword evidence="6" id="KW-0505">Motor protein</keyword>
<dbReference type="InterPro" id="IPR027417">
    <property type="entry name" value="P-loop_NTPase"/>
</dbReference>
<dbReference type="GO" id="GO:0051231">
    <property type="term" value="P:spindle elongation"/>
    <property type="evidence" value="ECO:0007669"/>
    <property type="project" value="TreeGrafter"/>
</dbReference>
<organism evidence="9">
    <name type="scientific">Trypanosoma vivax (strain Y486)</name>
    <dbReference type="NCBI Taxonomy" id="1055687"/>
    <lineage>
        <taxon>Eukaryota</taxon>
        <taxon>Discoba</taxon>
        <taxon>Euglenozoa</taxon>
        <taxon>Kinetoplastea</taxon>
        <taxon>Metakinetoplastina</taxon>
        <taxon>Trypanosomatida</taxon>
        <taxon>Trypanosomatidae</taxon>
        <taxon>Trypanosoma</taxon>
        <taxon>Duttonella</taxon>
    </lineage>
</organism>
<proteinExistence type="inferred from homology"/>
<evidence type="ECO:0000256" key="7">
    <source>
        <dbReference type="SAM" id="Coils"/>
    </source>
</evidence>
<dbReference type="GO" id="GO:0007018">
    <property type="term" value="P:microtubule-based movement"/>
    <property type="evidence" value="ECO:0007669"/>
    <property type="project" value="InterPro"/>
</dbReference>
<dbReference type="SUPFAM" id="SSF52540">
    <property type="entry name" value="P-loop containing nucleoside triphosphate hydrolases"/>
    <property type="match status" value="1"/>
</dbReference>
<dbReference type="GO" id="GO:0003777">
    <property type="term" value="F:microtubule motor activity"/>
    <property type="evidence" value="ECO:0007669"/>
    <property type="project" value="InterPro"/>
</dbReference>
<dbReference type="PANTHER" id="PTHR47969:SF15">
    <property type="entry name" value="CHROMOSOME-ASSOCIATED KINESIN KIF4A-RELATED"/>
    <property type="match status" value="1"/>
</dbReference>
<evidence type="ECO:0000256" key="2">
    <source>
        <dbReference type="ARBA" id="ARBA00022490"/>
    </source>
</evidence>
<dbReference type="VEuPathDB" id="TriTrypDB:TvY486_0705790"/>
<evidence type="ECO:0000256" key="6">
    <source>
        <dbReference type="PROSITE-ProRule" id="PRU00283"/>
    </source>
</evidence>
<comment type="similarity">
    <text evidence="6">Belongs to the TRAFAC class myosin-kinesin ATPase superfamily. Kinesin family.</text>
</comment>